<comment type="catalytic activity">
    <reaction evidence="14">
        <text>ATP + H2O = ADP + phosphate + H(+)</text>
        <dbReference type="Rhea" id="RHEA:13065"/>
        <dbReference type="ChEBI" id="CHEBI:15377"/>
        <dbReference type="ChEBI" id="CHEBI:15378"/>
        <dbReference type="ChEBI" id="CHEBI:30616"/>
        <dbReference type="ChEBI" id="CHEBI:43474"/>
        <dbReference type="ChEBI" id="CHEBI:456216"/>
        <dbReference type="EC" id="5.6.2.4"/>
    </reaction>
</comment>
<dbReference type="Gene3D" id="1.10.486.10">
    <property type="entry name" value="PCRA, domain 4"/>
    <property type="match status" value="2"/>
</dbReference>
<feature type="region of interest" description="Disordered" evidence="16">
    <location>
        <begin position="1390"/>
        <end position="1415"/>
    </location>
</feature>
<dbReference type="PROSITE" id="PS51217">
    <property type="entry name" value="UVRD_HELICASE_CTER"/>
    <property type="match status" value="1"/>
</dbReference>
<evidence type="ECO:0000256" key="3">
    <source>
        <dbReference type="ARBA" id="ARBA00022741"/>
    </source>
</evidence>
<dbReference type="OrthoDB" id="4812256at2"/>
<evidence type="ECO:0000313" key="20">
    <source>
        <dbReference type="Proteomes" id="UP000287609"/>
    </source>
</evidence>
<organism evidence="19 20">
    <name type="scientific">Bifidobacterium dolichotidis</name>
    <dbReference type="NCBI Taxonomy" id="2306976"/>
    <lineage>
        <taxon>Bacteria</taxon>
        <taxon>Bacillati</taxon>
        <taxon>Actinomycetota</taxon>
        <taxon>Actinomycetes</taxon>
        <taxon>Bifidobacteriales</taxon>
        <taxon>Bifidobacteriaceae</taxon>
        <taxon>Bifidobacterium</taxon>
    </lineage>
</organism>
<evidence type="ECO:0000256" key="2">
    <source>
        <dbReference type="ARBA" id="ARBA00022722"/>
    </source>
</evidence>
<evidence type="ECO:0000259" key="18">
    <source>
        <dbReference type="PROSITE" id="PS51217"/>
    </source>
</evidence>
<comment type="caution">
    <text evidence="19">The sequence shown here is derived from an EMBL/GenBank/DDBJ whole genome shotgun (WGS) entry which is preliminary data.</text>
</comment>
<sequence length="1415" mass="156301">MSAAPKKTPTAEQAAIIDAAHNDTFLVVAGAGSGKTFTMTERIIHLIDEGVPPQHILGLTFTRKAASELLQRVSGAYTSTLNTQQTNTAARFMKPEVLTYDAFFQGIVRQYGLLVGFDQNVQPLSEAGARQLISDVVSDNVDRLIAAPDDYQAFTTVVDKVYALANDIASSMIGNDCHTFADACSRIHEWDQAFITLLESLIGDRKPPEDTPKIVDHPKKRTKKETDTEYLERVEEWKAGNEQQGELIAVNTAYDLLSATRKREMLLSLVEQYAQAKQQRHMAEFSDFTIAAFQLVTQFPSIGEQYRRRYSHVLLDEYQDTSTTQASLLAALFHTSEDQAVSPAAVGAVGDPFQSIYAWRGASPGAFRMFQRDFGLPPTYEPLPITMTRRNSVLVLEAANALTMPLRRVERRRSSSPMREVNVPELTAFNKDTLGTVGVQRYATRGEEIDGIVRFVHEVQQRYAKLDESGKDPDAPHVALLFRSKTHMDEYRTALEATGLSVQVVGKSALLDRAEVRDVLALLHSASDHTDAVHLLRLLATPRYHVSSEDLEAFANLAERLNTEQRFRILLESGLISDKQLQDEGAEQTDIPYELQRKLVREYRDRLPNSVFLIDALMHDDLETLLEQSNISEQGRASITAAAQAVMLVQQSMHGPLDEAVRVAAEALNLDVDMVVAAGLQGRTDSPASIQSPLDALQNLVTTYVQEISSSQNVTLRGFLSWIDSLNDAQDTTTQGLDAVCDVVLMTVHQSKGLEWDAVVIPSLEQKRFPSNVGDQLKIVASEGDDAWSKYQPGAGALEAAKPWQAPTYVETATTWITREQSVPVPVRVDANILPQFPHDAADGNSDDETGAVDPIAALQRIDSLESLDDELQGTLRATQELAASLEGIDINADDWYLTQQEEYGRRLHADERRLMYVAVTRAKKSVLLTESENGLLSRDERKLPPKKPAKAKKQQDQQEQTKASNFLLEVADVMQYMHGGAQGGIVDTPTNITPVEEGSEQQTPEALGFKLPKGFFVGDNAQEFENAVVGNAWNEELPEEIESDPLEFPTSLSPELEQRLAESAQLVRDAMTELQKRGDSAQAAAMELPQESTMPLTTQALKILHDVDLGASAVLRGEALDREVSRKAAAVMRTHRLTVTTVQSNAGEQDTKQRRAFERSLVRPIPRVTSAAAEAGTRLHSWAERFMKAGSGESLESQATMINSLHHAQQKVEAEIKALAEADQAAEAETGQVVSTAEQRRELRREKQMLTWQQRLAESQWSSRQLEAAEQSVVMAVPAQAPSAESASASSGAAPSDSTAPSSETLAVMPGKLDAVFRGRLDGTHTEDCFTIVDWKTGHRPVGAADIEKKLRQLDFYRLLWSRMRSIPIEQIDAALYYVSEAEESQRTIVAEPKSEQQILEELSSGIPQSSDED</sequence>
<accession>A0A430FRR1</accession>
<keyword evidence="7" id="KW-0269">Exonuclease</keyword>
<name>A0A430FRR1_9BIFI</name>
<evidence type="ECO:0000256" key="5">
    <source>
        <dbReference type="ARBA" id="ARBA00022801"/>
    </source>
</evidence>
<evidence type="ECO:0000256" key="12">
    <source>
        <dbReference type="ARBA" id="ARBA00034617"/>
    </source>
</evidence>
<evidence type="ECO:0000256" key="11">
    <source>
        <dbReference type="ARBA" id="ARBA00023235"/>
    </source>
</evidence>
<dbReference type="InterPro" id="IPR014017">
    <property type="entry name" value="DNA_helicase_UvrD-like_C"/>
</dbReference>
<feature type="region of interest" description="Disordered" evidence="16">
    <location>
        <begin position="207"/>
        <end position="227"/>
    </location>
</feature>
<dbReference type="GO" id="GO:0000725">
    <property type="term" value="P:recombinational repair"/>
    <property type="evidence" value="ECO:0007669"/>
    <property type="project" value="TreeGrafter"/>
</dbReference>
<proteinExistence type="inferred from homology"/>
<dbReference type="EC" id="5.6.2.4" evidence="13"/>
<keyword evidence="20" id="KW-1185">Reference proteome</keyword>
<evidence type="ECO:0000256" key="6">
    <source>
        <dbReference type="ARBA" id="ARBA00022806"/>
    </source>
</evidence>
<dbReference type="GO" id="GO:0004527">
    <property type="term" value="F:exonuclease activity"/>
    <property type="evidence" value="ECO:0007669"/>
    <property type="project" value="UniProtKB-KW"/>
</dbReference>
<evidence type="ECO:0000256" key="14">
    <source>
        <dbReference type="ARBA" id="ARBA00048988"/>
    </source>
</evidence>
<evidence type="ECO:0000256" key="16">
    <source>
        <dbReference type="SAM" id="MobiDB-lite"/>
    </source>
</evidence>
<feature type="region of interest" description="Disordered" evidence="16">
    <location>
        <begin position="934"/>
        <end position="962"/>
    </location>
</feature>
<keyword evidence="11" id="KW-0413">Isomerase</keyword>
<dbReference type="PANTHER" id="PTHR11070">
    <property type="entry name" value="UVRD / RECB / PCRA DNA HELICASE FAMILY MEMBER"/>
    <property type="match status" value="1"/>
</dbReference>
<keyword evidence="3 15" id="KW-0547">Nucleotide-binding</keyword>
<dbReference type="Pfam" id="PF12705">
    <property type="entry name" value="PDDEXK_1"/>
    <property type="match status" value="1"/>
</dbReference>
<dbReference type="GO" id="GO:0005524">
    <property type="term" value="F:ATP binding"/>
    <property type="evidence" value="ECO:0007669"/>
    <property type="project" value="UniProtKB-UniRule"/>
</dbReference>
<dbReference type="Gene3D" id="3.40.50.300">
    <property type="entry name" value="P-loop containing nucleotide triphosphate hydrolases"/>
    <property type="match status" value="5"/>
</dbReference>
<evidence type="ECO:0000256" key="13">
    <source>
        <dbReference type="ARBA" id="ARBA00034808"/>
    </source>
</evidence>
<evidence type="ECO:0000256" key="1">
    <source>
        <dbReference type="ARBA" id="ARBA00009922"/>
    </source>
</evidence>
<comment type="similarity">
    <text evidence="1">Belongs to the helicase family. UvrD subfamily.</text>
</comment>
<dbReference type="EMBL" id="QXGM01000001">
    <property type="protein sequence ID" value="RSX55572.1"/>
    <property type="molecule type" value="Genomic_DNA"/>
</dbReference>
<dbReference type="PROSITE" id="PS51198">
    <property type="entry name" value="UVRD_HELICASE_ATP_BIND"/>
    <property type="match status" value="1"/>
</dbReference>
<dbReference type="Pfam" id="PF13361">
    <property type="entry name" value="UvrD_C"/>
    <property type="match status" value="1"/>
</dbReference>
<keyword evidence="8 15" id="KW-0067">ATP-binding</keyword>
<dbReference type="Gene3D" id="3.90.320.10">
    <property type="match status" value="1"/>
</dbReference>
<evidence type="ECO:0000256" key="8">
    <source>
        <dbReference type="ARBA" id="ARBA00022840"/>
    </source>
</evidence>
<dbReference type="CDD" id="cd17932">
    <property type="entry name" value="DEXQc_UvrD"/>
    <property type="match status" value="1"/>
</dbReference>
<dbReference type="InterPro" id="IPR000212">
    <property type="entry name" value="DNA_helicase_UvrD/REP"/>
</dbReference>
<evidence type="ECO:0000256" key="4">
    <source>
        <dbReference type="ARBA" id="ARBA00022763"/>
    </source>
</evidence>
<dbReference type="PANTHER" id="PTHR11070:SF55">
    <property type="entry name" value="DNA 3'-5' HELICASE"/>
    <property type="match status" value="1"/>
</dbReference>
<dbReference type="SUPFAM" id="SSF52540">
    <property type="entry name" value="P-loop containing nucleoside triphosphate hydrolases"/>
    <property type="match status" value="1"/>
</dbReference>
<keyword evidence="4" id="KW-0227">DNA damage</keyword>
<evidence type="ECO:0000256" key="9">
    <source>
        <dbReference type="ARBA" id="ARBA00023125"/>
    </source>
</evidence>
<dbReference type="InterPro" id="IPR011604">
    <property type="entry name" value="PDDEXK-like_dom_sf"/>
</dbReference>
<dbReference type="GO" id="GO:0043138">
    <property type="term" value="F:3'-5' DNA helicase activity"/>
    <property type="evidence" value="ECO:0007669"/>
    <property type="project" value="UniProtKB-EC"/>
</dbReference>
<dbReference type="GO" id="GO:0003677">
    <property type="term" value="F:DNA binding"/>
    <property type="evidence" value="ECO:0007669"/>
    <property type="project" value="UniProtKB-KW"/>
</dbReference>
<feature type="compositionally biased region" description="Low complexity" evidence="16">
    <location>
        <begin position="1286"/>
        <end position="1304"/>
    </location>
</feature>
<keyword evidence="5 15" id="KW-0378">Hydrolase</keyword>
<feature type="domain" description="UvrD-like helicase ATP-binding" evidence="17">
    <location>
        <begin position="8"/>
        <end position="392"/>
    </location>
</feature>
<keyword evidence="6 15" id="KW-0347">Helicase</keyword>
<dbReference type="InterPro" id="IPR027417">
    <property type="entry name" value="P-loop_NTPase"/>
</dbReference>
<keyword evidence="10" id="KW-0234">DNA repair</keyword>
<dbReference type="Pfam" id="PF00580">
    <property type="entry name" value="UvrD-helicase"/>
    <property type="match status" value="1"/>
</dbReference>
<feature type="binding site" evidence="15">
    <location>
        <begin position="29"/>
        <end position="36"/>
    </location>
    <ligand>
        <name>ATP</name>
        <dbReference type="ChEBI" id="CHEBI:30616"/>
    </ligand>
</feature>
<evidence type="ECO:0000256" key="7">
    <source>
        <dbReference type="ARBA" id="ARBA00022839"/>
    </source>
</evidence>
<dbReference type="InterPro" id="IPR014016">
    <property type="entry name" value="UvrD-like_ATP-bd"/>
</dbReference>
<evidence type="ECO:0000313" key="19">
    <source>
        <dbReference type="EMBL" id="RSX55572.1"/>
    </source>
</evidence>
<evidence type="ECO:0000259" key="17">
    <source>
        <dbReference type="PROSITE" id="PS51198"/>
    </source>
</evidence>
<dbReference type="InterPro" id="IPR013986">
    <property type="entry name" value="DExx_box_DNA_helicase_dom_sf"/>
</dbReference>
<evidence type="ECO:0000256" key="15">
    <source>
        <dbReference type="PROSITE-ProRule" id="PRU00560"/>
    </source>
</evidence>
<keyword evidence="9" id="KW-0238">DNA-binding</keyword>
<evidence type="ECO:0000256" key="10">
    <source>
        <dbReference type="ARBA" id="ARBA00023204"/>
    </source>
</evidence>
<dbReference type="RefSeq" id="WP_125962795.1">
    <property type="nucleotide sequence ID" value="NZ_QXGM01000001.1"/>
</dbReference>
<reference evidence="19 20" key="1">
    <citation type="submission" date="2018-09" db="EMBL/GenBank/DDBJ databases">
        <title>Characterization of the phylogenetic diversity of five novel species belonging to the genus Bifidobacterium.</title>
        <authorList>
            <person name="Lugli G.A."/>
            <person name="Duranti S."/>
            <person name="Milani C."/>
        </authorList>
    </citation>
    <scope>NUCLEOTIDE SEQUENCE [LARGE SCALE GENOMIC DNA]</scope>
    <source>
        <strain evidence="19 20">2036B</strain>
    </source>
</reference>
<gene>
    <name evidence="19" type="ORF">D2E26_0135</name>
</gene>
<feature type="domain" description="UvrD-like helicase C-terminal" evidence="18">
    <location>
        <begin position="393"/>
        <end position="753"/>
    </location>
</feature>
<comment type="catalytic activity">
    <reaction evidence="12">
        <text>Couples ATP hydrolysis with the unwinding of duplex DNA by translocating in the 3'-5' direction.</text>
        <dbReference type="EC" id="5.6.2.4"/>
    </reaction>
</comment>
<dbReference type="Proteomes" id="UP000287609">
    <property type="component" value="Unassembled WGS sequence"/>
</dbReference>
<feature type="compositionally biased region" description="Basic and acidic residues" evidence="16">
    <location>
        <begin position="207"/>
        <end position="217"/>
    </location>
</feature>
<dbReference type="Gene3D" id="1.10.10.160">
    <property type="match status" value="1"/>
</dbReference>
<dbReference type="InterPro" id="IPR038726">
    <property type="entry name" value="PDDEXK_AddAB-type"/>
</dbReference>
<feature type="region of interest" description="Disordered" evidence="16">
    <location>
        <begin position="1286"/>
        <end position="1306"/>
    </location>
</feature>
<keyword evidence="2" id="KW-0540">Nuclease</keyword>
<protein>
    <recommendedName>
        <fullName evidence="13">DNA 3'-5' helicase</fullName>
        <ecNumber evidence="13">5.6.2.4</ecNumber>
    </recommendedName>
</protein>